<evidence type="ECO:0000313" key="2">
    <source>
        <dbReference type="EMBL" id="MFJ3044346.1"/>
    </source>
</evidence>
<proteinExistence type="predicted"/>
<comment type="caution">
    <text evidence="2">The sequence shown here is derived from an EMBL/GenBank/DDBJ whole genome shotgun (WGS) entry which is preliminary data.</text>
</comment>
<evidence type="ECO:0008006" key="4">
    <source>
        <dbReference type="Google" id="ProtNLM"/>
    </source>
</evidence>
<keyword evidence="1" id="KW-0732">Signal</keyword>
<evidence type="ECO:0000313" key="3">
    <source>
        <dbReference type="Proteomes" id="UP001617427"/>
    </source>
</evidence>
<feature type="signal peptide" evidence="1">
    <location>
        <begin position="1"/>
        <end position="30"/>
    </location>
</feature>
<name>A0ABW8EW86_9BURK</name>
<reference evidence="2 3" key="1">
    <citation type="submission" date="2024-10" db="EMBL/GenBank/DDBJ databases">
        <title>The Natural Products Discovery Center: Release of the First 8490 Sequenced Strains for Exploring Actinobacteria Biosynthetic Diversity.</title>
        <authorList>
            <person name="Kalkreuter E."/>
            <person name="Kautsar S.A."/>
            <person name="Yang D."/>
            <person name="Bader C.D."/>
            <person name="Teijaro C.N."/>
            <person name="Fluegel L."/>
            <person name="Davis C.M."/>
            <person name="Simpson J.R."/>
            <person name="Lauterbach L."/>
            <person name="Steele A.D."/>
            <person name="Gui C."/>
            <person name="Meng S."/>
            <person name="Li G."/>
            <person name="Viehrig K."/>
            <person name="Ye F."/>
            <person name="Su P."/>
            <person name="Kiefer A.F."/>
            <person name="Nichols A."/>
            <person name="Cepeda A.J."/>
            <person name="Yan W."/>
            <person name="Fan B."/>
            <person name="Jiang Y."/>
            <person name="Adhikari A."/>
            <person name="Zheng C.-J."/>
            <person name="Schuster L."/>
            <person name="Cowan T.M."/>
            <person name="Smanski M.J."/>
            <person name="Chevrette M.G."/>
            <person name="De Carvalho L.P.S."/>
            <person name="Shen B."/>
        </authorList>
    </citation>
    <scope>NUCLEOTIDE SEQUENCE [LARGE SCALE GENOMIC DNA]</scope>
    <source>
        <strain evidence="2 3">NPDC087045</strain>
    </source>
</reference>
<dbReference type="PROSITE" id="PS51257">
    <property type="entry name" value="PROKAR_LIPOPROTEIN"/>
    <property type="match status" value="1"/>
</dbReference>
<keyword evidence="3" id="KW-1185">Reference proteome</keyword>
<protein>
    <recommendedName>
        <fullName evidence="4">Surface antigen domain-containing protein</fullName>
    </recommendedName>
</protein>
<accession>A0ABW8EW86</accession>
<evidence type="ECO:0000256" key="1">
    <source>
        <dbReference type="SAM" id="SignalP"/>
    </source>
</evidence>
<gene>
    <name evidence="2" type="ORF">ACIPEN_00825</name>
</gene>
<organism evidence="2 3">
    <name type="scientific">Herbaspirillum chlorophenolicum</name>
    <dbReference type="NCBI Taxonomy" id="211589"/>
    <lineage>
        <taxon>Bacteria</taxon>
        <taxon>Pseudomonadati</taxon>
        <taxon>Pseudomonadota</taxon>
        <taxon>Betaproteobacteria</taxon>
        <taxon>Burkholderiales</taxon>
        <taxon>Oxalobacteraceae</taxon>
        <taxon>Herbaspirillum</taxon>
    </lineage>
</organism>
<sequence>MIKPNSPKLLRALFLSITLAAACSQVTAVAQSNLRFLADTPGASLNKAQLRALSEAIKKSLDAGMNGQTDEWNPTPAGTTPARAVSAKITPHFTDNKPPCAIVDLEITAKGMTQPSKLAYCQNEKKEWALTNR</sequence>
<dbReference type="EMBL" id="JBIUZV010000001">
    <property type="protein sequence ID" value="MFJ3044346.1"/>
    <property type="molecule type" value="Genomic_DNA"/>
</dbReference>
<dbReference type="RefSeq" id="WP_050469846.1">
    <property type="nucleotide sequence ID" value="NZ_JBIUZV010000001.1"/>
</dbReference>
<dbReference type="Proteomes" id="UP001617427">
    <property type="component" value="Unassembled WGS sequence"/>
</dbReference>
<feature type="chain" id="PRO_5047543047" description="Surface antigen domain-containing protein" evidence="1">
    <location>
        <begin position="31"/>
        <end position="133"/>
    </location>
</feature>